<evidence type="ECO:0000313" key="1">
    <source>
        <dbReference type="EMBL" id="QQK07388.1"/>
    </source>
</evidence>
<gene>
    <name evidence="1" type="primary">ispD</name>
    <name evidence="1" type="ORF">JFY71_08710</name>
</gene>
<keyword evidence="2" id="KW-1185">Reference proteome</keyword>
<dbReference type="EC" id="2.7.7.60" evidence="1"/>
<evidence type="ECO:0000313" key="2">
    <source>
        <dbReference type="Proteomes" id="UP000595814"/>
    </source>
</evidence>
<name>A0AC61MXS8_9FIRM</name>
<keyword evidence="1" id="KW-0548">Nucleotidyltransferase</keyword>
<proteinExistence type="predicted"/>
<organism evidence="1 2">
    <name type="scientific">Miniphocaeibacter halophilus</name>
    <dbReference type="NCBI Taxonomy" id="2931922"/>
    <lineage>
        <taxon>Bacteria</taxon>
        <taxon>Bacillati</taxon>
        <taxon>Bacillota</taxon>
        <taxon>Tissierellia</taxon>
        <taxon>Tissierellales</taxon>
        <taxon>Peptoniphilaceae</taxon>
        <taxon>Miniphocaeibacter</taxon>
    </lineage>
</organism>
<reference evidence="1 2" key="1">
    <citation type="journal article" date="2022" name="Int. J. Syst. Evol. Microbiol.">
        <title>Miniphocaeibacter halophilus sp. nov., an ammonium-tolerant acetate-producing bacterium isolated from a biogas system.</title>
        <authorList>
            <person name="Schnurer A."/>
            <person name="Singh A."/>
            <person name="Bi S."/>
            <person name="Qiao W."/>
            <person name="Westerholm M."/>
        </authorList>
    </citation>
    <scope>NUCLEOTIDE SEQUENCE [LARGE SCALE GENOMIC DNA]</scope>
    <source>
        <strain evidence="1 2">AMB_01</strain>
    </source>
</reference>
<dbReference type="Proteomes" id="UP000595814">
    <property type="component" value="Chromosome"/>
</dbReference>
<dbReference type="EMBL" id="CP066744">
    <property type="protein sequence ID" value="QQK07388.1"/>
    <property type="molecule type" value="Genomic_DNA"/>
</dbReference>
<accession>A0AC61MXS8</accession>
<keyword evidence="1" id="KW-0808">Transferase</keyword>
<protein>
    <submittedName>
        <fullName evidence="1">2-C-methyl-D-erythritol 4-phosphate cytidylyltransferase</fullName>
        <ecNumber evidence="1">2.7.7.60</ecNumber>
    </submittedName>
</protein>
<sequence>MNEDIKKIKISAIITAAGSGSRMASKIPKQFLKINGVSIIERTIRKFFSIDIIDEIIVIVRKEELDFYDKLTKKYNKKIKIAIGGNTREKSTYNGLLKTDANSDIIICHDGVRPFVTKEIILEAVKNMKDYNAVIVGVPVKDTIKSIREDKTIAFTPARKYLYQAQTPQVFKRDVILDAYKKCFTEDIQVTDDSSLMEIIGEKVKIIDGSYSNIKITTKEDLVFGEIIAKSEDELENRNRI</sequence>